<evidence type="ECO:0000256" key="7">
    <source>
        <dbReference type="SAM" id="MobiDB-lite"/>
    </source>
</evidence>
<dbReference type="PANTHER" id="PTHR13362">
    <property type="entry name" value="MITOCHONDRIAL RIBOSOMAL PROTEIN S33"/>
    <property type="match status" value="1"/>
</dbReference>
<evidence type="ECO:0000256" key="5">
    <source>
        <dbReference type="ARBA" id="ARBA00023274"/>
    </source>
</evidence>
<feature type="region of interest" description="Disordered" evidence="7">
    <location>
        <begin position="81"/>
        <end position="111"/>
    </location>
</feature>
<evidence type="ECO:0000256" key="6">
    <source>
        <dbReference type="ARBA" id="ARBA00035132"/>
    </source>
</evidence>
<keyword evidence="9" id="KW-1185">Reference proteome</keyword>
<keyword evidence="3" id="KW-0689">Ribosomal protein</keyword>
<dbReference type="GO" id="GO:0005739">
    <property type="term" value="C:mitochondrion"/>
    <property type="evidence" value="ECO:0007669"/>
    <property type="project" value="UniProtKB-SubCell"/>
</dbReference>
<dbReference type="Pfam" id="PF08293">
    <property type="entry name" value="MRP-S33"/>
    <property type="match status" value="1"/>
</dbReference>
<evidence type="ECO:0000313" key="9">
    <source>
        <dbReference type="Proteomes" id="UP000250140"/>
    </source>
</evidence>
<comment type="similarity">
    <text evidence="2">Belongs to the mitochondrion-specific ribosomal protein mS33 family.</text>
</comment>
<dbReference type="AlphaFoldDB" id="A0A8E2EU84"/>
<dbReference type="EMBL" id="KV750460">
    <property type="protein sequence ID" value="OCL04691.1"/>
    <property type="molecule type" value="Genomic_DNA"/>
</dbReference>
<evidence type="ECO:0000256" key="2">
    <source>
        <dbReference type="ARBA" id="ARBA00008970"/>
    </source>
</evidence>
<evidence type="ECO:0000256" key="1">
    <source>
        <dbReference type="ARBA" id="ARBA00004173"/>
    </source>
</evidence>
<reference evidence="8 9" key="1">
    <citation type="journal article" date="2016" name="Nat. Commun.">
        <title>Ectomycorrhizal ecology is imprinted in the genome of the dominant symbiotic fungus Cenococcum geophilum.</title>
        <authorList>
            <consortium name="DOE Joint Genome Institute"/>
            <person name="Peter M."/>
            <person name="Kohler A."/>
            <person name="Ohm R.A."/>
            <person name="Kuo A."/>
            <person name="Krutzmann J."/>
            <person name="Morin E."/>
            <person name="Arend M."/>
            <person name="Barry K.W."/>
            <person name="Binder M."/>
            <person name="Choi C."/>
            <person name="Clum A."/>
            <person name="Copeland A."/>
            <person name="Grisel N."/>
            <person name="Haridas S."/>
            <person name="Kipfer T."/>
            <person name="LaButti K."/>
            <person name="Lindquist E."/>
            <person name="Lipzen A."/>
            <person name="Maire R."/>
            <person name="Meier B."/>
            <person name="Mihaltcheva S."/>
            <person name="Molinier V."/>
            <person name="Murat C."/>
            <person name="Poggeler S."/>
            <person name="Quandt C.A."/>
            <person name="Sperisen C."/>
            <person name="Tritt A."/>
            <person name="Tisserant E."/>
            <person name="Crous P.W."/>
            <person name="Henrissat B."/>
            <person name="Nehls U."/>
            <person name="Egli S."/>
            <person name="Spatafora J.W."/>
            <person name="Grigoriev I.V."/>
            <person name="Martin F.M."/>
        </authorList>
    </citation>
    <scope>NUCLEOTIDE SEQUENCE [LARGE SCALE GENOMIC DNA]</scope>
    <source>
        <strain evidence="8 9">CBS 207.34</strain>
    </source>
</reference>
<dbReference type="GO" id="GO:1990904">
    <property type="term" value="C:ribonucleoprotein complex"/>
    <property type="evidence" value="ECO:0007669"/>
    <property type="project" value="UniProtKB-KW"/>
</dbReference>
<dbReference type="PANTHER" id="PTHR13362:SF2">
    <property type="entry name" value="SMALL RIBOSOMAL SUBUNIT PROTEIN MS33"/>
    <property type="match status" value="1"/>
</dbReference>
<gene>
    <name evidence="8" type="ORF">AOQ84DRAFT_399958</name>
</gene>
<proteinExistence type="inferred from homology"/>
<dbReference type="GO" id="GO:0005840">
    <property type="term" value="C:ribosome"/>
    <property type="evidence" value="ECO:0007669"/>
    <property type="project" value="UniProtKB-KW"/>
</dbReference>
<protein>
    <recommendedName>
        <fullName evidence="6">Small ribosomal subunit protein mS33</fullName>
    </recommendedName>
</protein>
<dbReference type="InterPro" id="IPR013219">
    <property type="entry name" value="Ribosomal_mS33"/>
</dbReference>
<sequence>MAVPRSRVLDLLKVQCRVFNATFNPDRLRLGTKILHQRLRGPSVAAYYPPRVGTVQDLRKLYPEWDVPDDAEDDWLEHLQIAKTRGKGPPKKKRTAAGESRSNTTKISVVI</sequence>
<feature type="compositionally biased region" description="Basic residues" evidence="7">
    <location>
        <begin position="84"/>
        <end position="95"/>
    </location>
</feature>
<evidence type="ECO:0000256" key="3">
    <source>
        <dbReference type="ARBA" id="ARBA00022980"/>
    </source>
</evidence>
<dbReference type="OrthoDB" id="2257454at2759"/>
<comment type="subcellular location">
    <subcellularLocation>
        <location evidence="1">Mitochondrion</location>
    </subcellularLocation>
</comment>
<evidence type="ECO:0000313" key="8">
    <source>
        <dbReference type="EMBL" id="OCL04691.1"/>
    </source>
</evidence>
<evidence type="ECO:0000256" key="4">
    <source>
        <dbReference type="ARBA" id="ARBA00023128"/>
    </source>
</evidence>
<keyword evidence="4" id="KW-0496">Mitochondrion</keyword>
<accession>A0A8E2EU84</accession>
<feature type="compositionally biased region" description="Polar residues" evidence="7">
    <location>
        <begin position="100"/>
        <end position="111"/>
    </location>
</feature>
<name>A0A8E2EU84_9PEZI</name>
<keyword evidence="5" id="KW-0687">Ribonucleoprotein</keyword>
<organism evidence="8 9">
    <name type="scientific">Glonium stellatum</name>
    <dbReference type="NCBI Taxonomy" id="574774"/>
    <lineage>
        <taxon>Eukaryota</taxon>
        <taxon>Fungi</taxon>
        <taxon>Dikarya</taxon>
        <taxon>Ascomycota</taxon>
        <taxon>Pezizomycotina</taxon>
        <taxon>Dothideomycetes</taxon>
        <taxon>Pleosporomycetidae</taxon>
        <taxon>Gloniales</taxon>
        <taxon>Gloniaceae</taxon>
        <taxon>Glonium</taxon>
    </lineage>
</organism>
<dbReference type="Proteomes" id="UP000250140">
    <property type="component" value="Unassembled WGS sequence"/>
</dbReference>